<evidence type="ECO:0000256" key="1">
    <source>
        <dbReference type="ARBA" id="ARBA00022538"/>
    </source>
</evidence>
<sequence length="142" mass="15105">MLILIVGAGRVGSAVAKQALEAGHDVSVLDQDPLSHEQLDKDLVDTWEDAGGRFTVGTALEVDALVEAGIEHADVFIASTRGDNTNLVVAQIAQKRFQVPRVVVRVADPARAAWYAEQGLQTICPTQHAIDLVKEAALAPMA</sequence>
<feature type="domain" description="RCK N-terminal" evidence="3">
    <location>
        <begin position="1"/>
        <end position="130"/>
    </location>
</feature>
<keyword evidence="1" id="KW-0406">Ion transport</keyword>
<dbReference type="Pfam" id="PF02254">
    <property type="entry name" value="TrkA_N"/>
    <property type="match status" value="1"/>
</dbReference>
<dbReference type="PANTHER" id="PTHR43833">
    <property type="entry name" value="POTASSIUM CHANNEL PROTEIN 2-RELATED-RELATED"/>
    <property type="match status" value="1"/>
</dbReference>
<dbReference type="InterPro" id="IPR006036">
    <property type="entry name" value="K_uptake_TrkA"/>
</dbReference>
<reference evidence="4 5" key="1">
    <citation type="submission" date="2020-08" db="EMBL/GenBank/DDBJ databases">
        <title>Genomic Encyclopedia of Archaeal and Bacterial Type Strains, Phase II (KMG-II): from individual species to whole genera.</title>
        <authorList>
            <person name="Goeker M."/>
        </authorList>
    </citation>
    <scope>NUCLEOTIDE SEQUENCE [LARGE SCALE GENOMIC DNA]</scope>
    <source>
        <strain evidence="4 5">DSM 23288</strain>
    </source>
</reference>
<name>A0A840IJB6_9ACTN</name>
<dbReference type="GO" id="GO:0015079">
    <property type="term" value="F:potassium ion transmembrane transporter activity"/>
    <property type="evidence" value="ECO:0007669"/>
    <property type="project" value="InterPro"/>
</dbReference>
<evidence type="ECO:0000313" key="5">
    <source>
        <dbReference type="Proteomes" id="UP000585272"/>
    </source>
</evidence>
<dbReference type="RefSeq" id="WP_183343743.1">
    <property type="nucleotide sequence ID" value="NZ_JACHNU010000005.1"/>
</dbReference>
<dbReference type="InterPro" id="IPR036291">
    <property type="entry name" value="NAD(P)-bd_dom_sf"/>
</dbReference>
<dbReference type="InterPro" id="IPR003148">
    <property type="entry name" value="RCK_N"/>
</dbReference>
<evidence type="ECO:0000259" key="3">
    <source>
        <dbReference type="PROSITE" id="PS51201"/>
    </source>
</evidence>
<dbReference type="InterPro" id="IPR050721">
    <property type="entry name" value="Trk_Ktr_HKT_K-transport"/>
</dbReference>
<organism evidence="4 5">
    <name type="scientific">Conexibacter arvalis</name>
    <dbReference type="NCBI Taxonomy" id="912552"/>
    <lineage>
        <taxon>Bacteria</taxon>
        <taxon>Bacillati</taxon>
        <taxon>Actinomycetota</taxon>
        <taxon>Thermoleophilia</taxon>
        <taxon>Solirubrobacterales</taxon>
        <taxon>Conexibacteraceae</taxon>
        <taxon>Conexibacter</taxon>
    </lineage>
</organism>
<dbReference type="PRINTS" id="PR00335">
    <property type="entry name" value="KUPTAKETRKA"/>
</dbReference>
<evidence type="ECO:0000313" key="4">
    <source>
        <dbReference type="EMBL" id="MBB4664030.1"/>
    </source>
</evidence>
<accession>A0A840IJB6</accession>
<evidence type="ECO:0000256" key="2">
    <source>
        <dbReference type="ARBA" id="ARBA00022958"/>
    </source>
</evidence>
<keyword evidence="2" id="KW-0630">Potassium</keyword>
<gene>
    <name evidence="4" type="ORF">BDZ31_003631</name>
</gene>
<keyword evidence="1" id="KW-0813">Transport</keyword>
<dbReference type="EMBL" id="JACHNU010000005">
    <property type="protein sequence ID" value="MBB4664030.1"/>
    <property type="molecule type" value="Genomic_DNA"/>
</dbReference>
<proteinExistence type="predicted"/>
<protein>
    <submittedName>
        <fullName evidence="4">Trk system potassium uptake protein TrkA</fullName>
    </submittedName>
</protein>
<dbReference type="SUPFAM" id="SSF51735">
    <property type="entry name" value="NAD(P)-binding Rossmann-fold domains"/>
    <property type="match status" value="1"/>
</dbReference>
<dbReference type="AlphaFoldDB" id="A0A840IJB6"/>
<keyword evidence="1" id="KW-0633">Potassium transport</keyword>
<comment type="caution">
    <text evidence="4">The sequence shown here is derived from an EMBL/GenBank/DDBJ whole genome shotgun (WGS) entry which is preliminary data.</text>
</comment>
<dbReference type="Proteomes" id="UP000585272">
    <property type="component" value="Unassembled WGS sequence"/>
</dbReference>
<dbReference type="PANTHER" id="PTHR43833:SF8">
    <property type="entry name" value="TRK SYSTEM POTASSIUM UPTAKE PROTEIN TRKA"/>
    <property type="match status" value="1"/>
</dbReference>
<dbReference type="PROSITE" id="PS51201">
    <property type="entry name" value="RCK_N"/>
    <property type="match status" value="1"/>
</dbReference>
<dbReference type="Gene3D" id="3.40.50.720">
    <property type="entry name" value="NAD(P)-binding Rossmann-like Domain"/>
    <property type="match status" value="1"/>
</dbReference>
<dbReference type="GO" id="GO:0005886">
    <property type="term" value="C:plasma membrane"/>
    <property type="evidence" value="ECO:0007669"/>
    <property type="project" value="InterPro"/>
</dbReference>
<keyword evidence="5" id="KW-1185">Reference proteome</keyword>